<gene>
    <name evidence="2" type="ORF">CCAM_LOCUS14145</name>
</gene>
<dbReference type="EMBL" id="OOIL02001115">
    <property type="protein sequence ID" value="VFQ72369.1"/>
    <property type="molecule type" value="Genomic_DNA"/>
</dbReference>
<proteinExistence type="predicted"/>
<dbReference type="AlphaFoldDB" id="A0A484L7N5"/>
<feature type="compositionally biased region" description="Low complexity" evidence="1">
    <location>
        <begin position="152"/>
        <end position="161"/>
    </location>
</feature>
<evidence type="ECO:0000256" key="1">
    <source>
        <dbReference type="SAM" id="MobiDB-lite"/>
    </source>
</evidence>
<dbReference type="Proteomes" id="UP000595140">
    <property type="component" value="Unassembled WGS sequence"/>
</dbReference>
<feature type="region of interest" description="Disordered" evidence="1">
    <location>
        <begin position="135"/>
        <end position="169"/>
    </location>
</feature>
<name>A0A484L7N5_9ASTE</name>
<protein>
    <submittedName>
        <fullName evidence="2">Uncharacterized protein</fullName>
    </submittedName>
</protein>
<dbReference type="PANTHER" id="PTHR35098:SF1">
    <property type="entry name" value="NODULIN-RELATED PROTEIN 2"/>
    <property type="match status" value="1"/>
</dbReference>
<accession>A0A484L7N5</accession>
<dbReference type="OrthoDB" id="695806at2759"/>
<dbReference type="InterPro" id="IPR040294">
    <property type="entry name" value="Nodulin-rel_1/2"/>
</dbReference>
<keyword evidence="3" id="KW-1185">Reference proteome</keyword>
<sequence length="215" mass="22423">MDPRTHNQSSGDAKAGDHPAPSRSELLSSAKLVADAARAKFSHEQSKADKAELSAAAADLLNAASHYGKLEEKSYGKYVEKAENYLHKYSTSHSPTAAAAASDHHSASAQQGHSSGNSGGGYGEYMKMAEGVFKKHSAHDSTTPEAPDHHSSAAGGAHSSGHSGGGGGGYGEYIKMAEGIFNKHSATDSTTTTTSHSENKYGEYAKMAGDFLKKH</sequence>
<reference evidence="2 3" key="1">
    <citation type="submission" date="2018-04" db="EMBL/GenBank/DDBJ databases">
        <authorList>
            <person name="Vogel A."/>
        </authorList>
    </citation>
    <scope>NUCLEOTIDE SEQUENCE [LARGE SCALE GENOMIC DNA]</scope>
</reference>
<organism evidence="2 3">
    <name type="scientific">Cuscuta campestris</name>
    <dbReference type="NCBI Taxonomy" id="132261"/>
    <lineage>
        <taxon>Eukaryota</taxon>
        <taxon>Viridiplantae</taxon>
        <taxon>Streptophyta</taxon>
        <taxon>Embryophyta</taxon>
        <taxon>Tracheophyta</taxon>
        <taxon>Spermatophyta</taxon>
        <taxon>Magnoliopsida</taxon>
        <taxon>eudicotyledons</taxon>
        <taxon>Gunneridae</taxon>
        <taxon>Pentapetalae</taxon>
        <taxon>asterids</taxon>
        <taxon>lamiids</taxon>
        <taxon>Solanales</taxon>
        <taxon>Convolvulaceae</taxon>
        <taxon>Cuscuteae</taxon>
        <taxon>Cuscuta</taxon>
        <taxon>Cuscuta subgen. Grammica</taxon>
        <taxon>Cuscuta sect. Cleistogrammica</taxon>
    </lineage>
</organism>
<evidence type="ECO:0000313" key="3">
    <source>
        <dbReference type="Proteomes" id="UP000595140"/>
    </source>
</evidence>
<feature type="compositionally biased region" description="Low complexity" evidence="1">
    <location>
        <begin position="96"/>
        <end position="116"/>
    </location>
</feature>
<dbReference type="PANTHER" id="PTHR35098">
    <property type="entry name" value="EXPRESSED PROTEIN"/>
    <property type="match status" value="1"/>
</dbReference>
<feature type="region of interest" description="Disordered" evidence="1">
    <location>
        <begin position="1"/>
        <end position="28"/>
    </location>
</feature>
<dbReference type="GO" id="GO:0009408">
    <property type="term" value="P:response to heat"/>
    <property type="evidence" value="ECO:0007669"/>
    <property type="project" value="InterPro"/>
</dbReference>
<evidence type="ECO:0000313" key="2">
    <source>
        <dbReference type="EMBL" id="VFQ72369.1"/>
    </source>
</evidence>
<feature type="region of interest" description="Disordered" evidence="1">
    <location>
        <begin position="96"/>
        <end position="121"/>
    </location>
</feature>
<dbReference type="GO" id="GO:0010115">
    <property type="term" value="P:regulation of abscisic acid biosynthetic process"/>
    <property type="evidence" value="ECO:0007669"/>
    <property type="project" value="InterPro"/>
</dbReference>
<feature type="compositionally biased region" description="Polar residues" evidence="1">
    <location>
        <begin position="1"/>
        <end position="11"/>
    </location>
</feature>